<dbReference type="Proteomes" id="UP000036102">
    <property type="component" value="Unassembled WGS sequence"/>
</dbReference>
<proteinExistence type="predicted"/>
<dbReference type="OrthoDB" id="784881at2"/>
<organism evidence="2 3">
    <name type="scientific">Marinobacter subterrani</name>
    <dbReference type="NCBI Taxonomy" id="1658765"/>
    <lineage>
        <taxon>Bacteria</taxon>
        <taxon>Pseudomonadati</taxon>
        <taxon>Pseudomonadota</taxon>
        <taxon>Gammaproteobacteria</taxon>
        <taxon>Pseudomonadales</taxon>
        <taxon>Marinobacteraceae</taxon>
        <taxon>Marinobacter</taxon>
    </lineage>
</organism>
<keyword evidence="3" id="KW-1185">Reference proteome</keyword>
<sequence length="385" mass="43716">MEDDYQNPLPGKTYISPSLQAFGDKERRVRIASKILLSEDGYEYAKERDEVVLRKKPDAKTYIKAKFIEDSRQIFVLTVQKFVSETGQPYGSGFSFVGDEIGRFCEFLANIHSVDFKNKAKVNITDEELRKIALTTHQARAFLVDNQELFAEILKSEVTTEDIVAVGFRKKQLSVYDKLLNSESYFDDLRARKKCSNEALWQKYFEKNPWVFGYGLGYIFLSSLDDKKLEQVVQGHSIGSHGKRVDALMKTKGIISNLCFVEIKTHTTALLESKPYRSGCWAPSKELAGAIAQVQGTVASAVENLSSRLTPSDSEGNPTGEEIYNYQPKSYLVIGSLSEFLSEQGVNKDKLRSFELLRKNTSNPEIITFDELYERAKFIVQHNQI</sequence>
<protein>
    <recommendedName>
        <fullName evidence="1">Shedu protein SduA C-terminal domain-containing protein</fullName>
    </recommendedName>
</protein>
<dbReference type="EMBL" id="LFBU01000001">
    <property type="protein sequence ID" value="KMQ75913.1"/>
    <property type="molecule type" value="Genomic_DNA"/>
</dbReference>
<evidence type="ECO:0000313" key="3">
    <source>
        <dbReference type="Proteomes" id="UP000036102"/>
    </source>
</evidence>
<evidence type="ECO:0000259" key="1">
    <source>
        <dbReference type="Pfam" id="PF14082"/>
    </source>
</evidence>
<name>A0A0J7JBP0_9GAMM</name>
<gene>
    <name evidence="2" type="ORF">Msub_12122</name>
</gene>
<evidence type="ECO:0000313" key="2">
    <source>
        <dbReference type="EMBL" id="KMQ75913.1"/>
    </source>
</evidence>
<dbReference type="Pfam" id="PF14082">
    <property type="entry name" value="SduA_C"/>
    <property type="match status" value="1"/>
</dbReference>
<dbReference type="AlphaFoldDB" id="A0A0J7JBP0"/>
<feature type="domain" description="Shedu protein SduA C-terminal" evidence="1">
    <location>
        <begin position="196"/>
        <end position="373"/>
    </location>
</feature>
<reference evidence="2 3" key="1">
    <citation type="submission" date="2015-06" db="EMBL/GenBank/DDBJ databases">
        <title>Marinobacter subterrani, a genetically tractable neutrophilic iron-oxidizing strain isolated from the Soudan Iron Mine.</title>
        <authorList>
            <person name="Bonis B.M."/>
            <person name="Gralnick J.A."/>
        </authorList>
    </citation>
    <scope>NUCLEOTIDE SEQUENCE [LARGE SCALE GENOMIC DNA]</scope>
    <source>
        <strain evidence="2 3">JG233</strain>
    </source>
</reference>
<accession>A0A0J7JBP0</accession>
<dbReference type="RefSeq" id="WP_048495961.1">
    <property type="nucleotide sequence ID" value="NZ_LFBU01000001.1"/>
</dbReference>
<comment type="caution">
    <text evidence="2">The sequence shown here is derived from an EMBL/GenBank/DDBJ whole genome shotgun (WGS) entry which is preliminary data.</text>
</comment>
<dbReference type="PATRIC" id="fig|1658765.3.peg.2127"/>
<dbReference type="InterPro" id="IPR025359">
    <property type="entry name" value="SduA_C"/>
</dbReference>